<dbReference type="EMBL" id="AONQ01000089">
    <property type="protein sequence ID" value="EME67993.1"/>
    <property type="molecule type" value="Genomic_DNA"/>
</dbReference>
<accession>M3A575</accession>
<evidence type="ECO:0000256" key="2">
    <source>
        <dbReference type="ARBA" id="ARBA00022801"/>
    </source>
</evidence>
<gene>
    <name evidence="4" type="ORF">H261_20649</name>
</gene>
<dbReference type="RefSeq" id="WP_008621428.1">
    <property type="nucleotide sequence ID" value="NZ_AONQ01000089.1"/>
</dbReference>
<dbReference type="NCBIfam" id="TIGR00369">
    <property type="entry name" value="unchar_dom_1"/>
    <property type="match status" value="1"/>
</dbReference>
<dbReference type="InterPro" id="IPR052723">
    <property type="entry name" value="Acyl-CoA_thioesterase_PaaI"/>
</dbReference>
<dbReference type="STRING" id="1244869.H261_20649"/>
<reference evidence="4 5" key="1">
    <citation type="journal article" date="2014" name="Genome Announc.">
        <title>Draft Genome Sequence of Magnetospirillum sp. Strain SO-1, a Freshwater Magnetotactic Bacterium Isolated from the Ol'khovka River, Russia.</title>
        <authorList>
            <person name="Grouzdev D.S."/>
            <person name="Dziuba M.V."/>
            <person name="Sukhacheva M.S."/>
            <person name="Mardanov A.V."/>
            <person name="Beletskiy A.V."/>
            <person name="Kuznetsov B.B."/>
            <person name="Skryabin K.G."/>
        </authorList>
    </citation>
    <scope>NUCLEOTIDE SEQUENCE [LARGE SCALE GENOMIC DNA]</scope>
    <source>
        <strain evidence="4 5">SO-1</strain>
    </source>
</reference>
<keyword evidence="2" id="KW-0378">Hydrolase</keyword>
<evidence type="ECO:0000259" key="3">
    <source>
        <dbReference type="Pfam" id="PF03061"/>
    </source>
</evidence>
<dbReference type="SUPFAM" id="SSF54637">
    <property type="entry name" value="Thioesterase/thiol ester dehydrase-isomerase"/>
    <property type="match status" value="1"/>
</dbReference>
<dbReference type="AlphaFoldDB" id="M3A575"/>
<protein>
    <recommendedName>
        <fullName evidence="3">Thioesterase domain-containing protein</fullName>
    </recommendedName>
</protein>
<dbReference type="CDD" id="cd03443">
    <property type="entry name" value="PaaI_thioesterase"/>
    <property type="match status" value="1"/>
</dbReference>
<dbReference type="eggNOG" id="COG2050">
    <property type="taxonomic scope" value="Bacteria"/>
</dbReference>
<dbReference type="InterPro" id="IPR006683">
    <property type="entry name" value="Thioestr_dom"/>
</dbReference>
<dbReference type="Gene3D" id="3.10.129.10">
    <property type="entry name" value="Hotdog Thioesterase"/>
    <property type="match status" value="1"/>
</dbReference>
<name>M3A575_9PROT</name>
<proteinExistence type="inferred from homology"/>
<dbReference type="InterPro" id="IPR003736">
    <property type="entry name" value="PAAI_dom"/>
</dbReference>
<dbReference type="PANTHER" id="PTHR42856">
    <property type="entry name" value="ACYL-COENZYME A THIOESTERASE PAAI"/>
    <property type="match status" value="1"/>
</dbReference>
<dbReference type="PANTHER" id="PTHR42856:SF1">
    <property type="entry name" value="ACYL-COENZYME A THIOESTERASE PAAI"/>
    <property type="match status" value="1"/>
</dbReference>
<comment type="similarity">
    <text evidence="1">Belongs to the thioesterase PaaI family.</text>
</comment>
<dbReference type="NCBIfam" id="TIGR02286">
    <property type="entry name" value="PaaD"/>
    <property type="match status" value="1"/>
</dbReference>
<dbReference type="Pfam" id="PF03061">
    <property type="entry name" value="4HBT"/>
    <property type="match status" value="1"/>
</dbReference>
<organism evidence="4 5">
    <name type="scientific">Paramagnetospirillum caucaseum</name>
    <dbReference type="NCBI Taxonomy" id="1244869"/>
    <lineage>
        <taxon>Bacteria</taxon>
        <taxon>Pseudomonadati</taxon>
        <taxon>Pseudomonadota</taxon>
        <taxon>Alphaproteobacteria</taxon>
        <taxon>Rhodospirillales</taxon>
        <taxon>Magnetospirillaceae</taxon>
        <taxon>Paramagnetospirillum</taxon>
    </lineage>
</organism>
<feature type="domain" description="Thioesterase" evidence="3">
    <location>
        <begin position="59"/>
        <end position="132"/>
    </location>
</feature>
<sequence>MPHRAAEEPQRQALAERVGAAFLERDTASRLLGIGLDEIRPGYARLSMIVTGDMLNGVGICHGGFTYTLADTAFAYACNAHNRVAVALSCTITYPAAGRQGDRLTAECREIHRKGRNGTYDCTVTTQDGDVVALFRGQCRILEGHIVEGNP</sequence>
<dbReference type="FunFam" id="3.10.129.10:FF:000022">
    <property type="entry name" value="Phenylacetic acid degradation protein"/>
    <property type="match status" value="1"/>
</dbReference>
<keyword evidence="5" id="KW-1185">Reference proteome</keyword>
<evidence type="ECO:0000313" key="5">
    <source>
        <dbReference type="Proteomes" id="UP000011744"/>
    </source>
</evidence>
<dbReference type="InterPro" id="IPR011973">
    <property type="entry name" value="PaaD"/>
</dbReference>
<dbReference type="OrthoDB" id="32575at2"/>
<dbReference type="Proteomes" id="UP000011744">
    <property type="component" value="Unassembled WGS sequence"/>
</dbReference>
<dbReference type="GO" id="GO:0016289">
    <property type="term" value="F:acyl-CoA hydrolase activity"/>
    <property type="evidence" value="ECO:0007669"/>
    <property type="project" value="TreeGrafter"/>
</dbReference>
<evidence type="ECO:0000313" key="4">
    <source>
        <dbReference type="EMBL" id="EME67993.1"/>
    </source>
</evidence>
<evidence type="ECO:0000256" key="1">
    <source>
        <dbReference type="ARBA" id="ARBA00008324"/>
    </source>
</evidence>
<dbReference type="InterPro" id="IPR029069">
    <property type="entry name" value="HotDog_dom_sf"/>
</dbReference>
<comment type="caution">
    <text evidence="4">The sequence shown here is derived from an EMBL/GenBank/DDBJ whole genome shotgun (WGS) entry which is preliminary data.</text>
</comment>
<dbReference type="PATRIC" id="fig|1244869.3.peg.4089"/>